<accession>A0A8D2L410</accession>
<dbReference type="Ensembl" id="ENSVKKT00000016696.1">
    <property type="protein sequence ID" value="ENSVKKP00000016301.1"/>
    <property type="gene ID" value="ENSVKKG00000011113.1"/>
</dbReference>
<dbReference type="InterPro" id="IPR050525">
    <property type="entry name" value="ECM_Assembly_Org"/>
</dbReference>
<reference evidence="7" key="1">
    <citation type="submission" date="2025-08" db="UniProtKB">
        <authorList>
            <consortium name="Ensembl"/>
        </authorList>
    </citation>
    <scope>IDENTIFICATION</scope>
</reference>
<keyword evidence="3" id="KW-0272">Extracellular matrix</keyword>
<name>A0A8D2L410_VARKO</name>
<proteinExistence type="predicted"/>
<evidence type="ECO:0000256" key="1">
    <source>
        <dbReference type="ARBA" id="ARBA00004498"/>
    </source>
</evidence>
<dbReference type="FunFam" id="3.40.50.410:FF:000026">
    <property type="entry name" value="Collagen, type VI, alpha 1"/>
    <property type="match status" value="1"/>
</dbReference>
<reference evidence="7" key="2">
    <citation type="submission" date="2025-09" db="UniProtKB">
        <authorList>
            <consortium name="Ensembl"/>
        </authorList>
    </citation>
    <scope>IDENTIFICATION</scope>
</reference>
<protein>
    <recommendedName>
        <fullName evidence="6">VWFA domain-containing protein</fullName>
    </recommendedName>
</protein>
<dbReference type="Proteomes" id="UP000694545">
    <property type="component" value="Unplaced"/>
</dbReference>
<evidence type="ECO:0000259" key="6">
    <source>
        <dbReference type="PROSITE" id="PS50234"/>
    </source>
</evidence>
<dbReference type="PANTHER" id="PTHR24020:SF29">
    <property type="entry name" value="COLLAGEN ALPHA-2(VI) CHAIN"/>
    <property type="match status" value="1"/>
</dbReference>
<dbReference type="GO" id="GO:0005615">
    <property type="term" value="C:extracellular space"/>
    <property type="evidence" value="ECO:0007669"/>
    <property type="project" value="TreeGrafter"/>
</dbReference>
<dbReference type="AlphaFoldDB" id="A0A8D2L410"/>
<dbReference type="Pfam" id="PF00092">
    <property type="entry name" value="VWA"/>
    <property type="match status" value="1"/>
</dbReference>
<keyword evidence="4" id="KW-0677">Repeat</keyword>
<dbReference type="SMART" id="SM00327">
    <property type="entry name" value="VWA"/>
    <property type="match status" value="1"/>
</dbReference>
<dbReference type="InterPro" id="IPR002035">
    <property type="entry name" value="VWF_A"/>
</dbReference>
<dbReference type="PANTHER" id="PTHR24020">
    <property type="entry name" value="COLLAGEN ALPHA"/>
    <property type="match status" value="1"/>
</dbReference>
<dbReference type="OMA" id="GHPCGGM"/>
<evidence type="ECO:0000256" key="3">
    <source>
        <dbReference type="ARBA" id="ARBA00022530"/>
    </source>
</evidence>
<evidence type="ECO:0000256" key="2">
    <source>
        <dbReference type="ARBA" id="ARBA00022525"/>
    </source>
</evidence>
<dbReference type="Gene3D" id="3.40.50.410">
    <property type="entry name" value="von Willebrand factor, type A domain"/>
    <property type="match status" value="1"/>
</dbReference>
<evidence type="ECO:0000256" key="4">
    <source>
        <dbReference type="ARBA" id="ARBA00022737"/>
    </source>
</evidence>
<organism evidence="7 8">
    <name type="scientific">Varanus komodoensis</name>
    <name type="common">Komodo dragon</name>
    <dbReference type="NCBI Taxonomy" id="61221"/>
    <lineage>
        <taxon>Eukaryota</taxon>
        <taxon>Metazoa</taxon>
        <taxon>Chordata</taxon>
        <taxon>Craniata</taxon>
        <taxon>Vertebrata</taxon>
        <taxon>Euteleostomi</taxon>
        <taxon>Lepidosauria</taxon>
        <taxon>Squamata</taxon>
        <taxon>Bifurcata</taxon>
        <taxon>Unidentata</taxon>
        <taxon>Episquamata</taxon>
        <taxon>Toxicofera</taxon>
        <taxon>Anguimorpha</taxon>
        <taxon>Paleoanguimorpha</taxon>
        <taxon>Varanoidea</taxon>
        <taxon>Varanidae</taxon>
        <taxon>Varanus</taxon>
    </lineage>
</organism>
<feature type="domain" description="VWFA" evidence="6">
    <location>
        <begin position="27"/>
        <end position="215"/>
    </location>
</feature>
<keyword evidence="2" id="KW-0964">Secreted</keyword>
<comment type="subcellular location">
    <subcellularLocation>
        <location evidence="1">Secreted</location>
        <location evidence="1">Extracellular space</location>
        <location evidence="1">Extracellular matrix</location>
    </subcellularLocation>
</comment>
<dbReference type="GO" id="GO:0007155">
    <property type="term" value="P:cell adhesion"/>
    <property type="evidence" value="ECO:0007669"/>
    <property type="project" value="UniProtKB-KW"/>
</dbReference>
<keyword evidence="8" id="KW-1185">Reference proteome</keyword>
<evidence type="ECO:0000313" key="7">
    <source>
        <dbReference type="Ensembl" id="ENSVKKP00000016301.1"/>
    </source>
</evidence>
<evidence type="ECO:0000313" key="8">
    <source>
        <dbReference type="Proteomes" id="UP000694545"/>
    </source>
</evidence>
<evidence type="ECO:0000256" key="5">
    <source>
        <dbReference type="ARBA" id="ARBA00022889"/>
    </source>
</evidence>
<keyword evidence="5" id="KW-0130">Cell adhesion</keyword>
<dbReference type="InterPro" id="IPR036465">
    <property type="entry name" value="vWFA_dom_sf"/>
</dbReference>
<dbReference type="SUPFAM" id="SSF53300">
    <property type="entry name" value="vWA-like"/>
    <property type="match status" value="1"/>
</dbReference>
<dbReference type="PROSITE" id="PS50234">
    <property type="entry name" value="VWFA"/>
    <property type="match status" value="1"/>
</dbReference>
<sequence length="283" mass="31329">GGIASRSTEVPFSSLSFYSDKTDCPIRVYFVIDTSESVALQTIPIESLVKLAKNFVHEFIRMLENEFYQGQVSMTWQYGGLHFSDVVKIYSTFTNDKNAYLKKLDDIQYIGRGTFTDCALSNMTAQILSNTAPGVNYAVVITDGHVTGSPCGGMKLQAERARDAGIKLFAVAPSRNIYEQGLREIASSPLELYRNNYTTTQKDGIDVDTSTAKRIIQKTKLMAPPPPKLSSDKDSGEETITFPHPIPVCIAPATSRMMSTAELPIGAYLYTFSFYKHVQKAIL</sequence>